<dbReference type="Pfam" id="PF00691">
    <property type="entry name" value="OmpA"/>
    <property type="match status" value="1"/>
</dbReference>
<comment type="subcellular location">
    <subcellularLocation>
        <location evidence="1">Cell outer membrane</location>
    </subcellularLocation>
</comment>
<feature type="region of interest" description="Disordered" evidence="5">
    <location>
        <begin position="827"/>
        <end position="925"/>
    </location>
</feature>
<dbReference type="Gene3D" id="3.30.1330.60">
    <property type="entry name" value="OmpA-like domain"/>
    <property type="match status" value="1"/>
</dbReference>
<evidence type="ECO:0000259" key="8">
    <source>
        <dbReference type="PROSITE" id="PS51782"/>
    </source>
</evidence>
<gene>
    <name evidence="9" type="ORF">RT717_08645</name>
</gene>
<dbReference type="SMART" id="SM00257">
    <property type="entry name" value="LysM"/>
    <property type="match status" value="2"/>
</dbReference>
<dbReference type="EMBL" id="CP136051">
    <property type="protein sequence ID" value="WOK08704.1"/>
    <property type="molecule type" value="Genomic_DNA"/>
</dbReference>
<dbReference type="CDD" id="cd07185">
    <property type="entry name" value="OmpA_C-like"/>
    <property type="match status" value="1"/>
</dbReference>
<evidence type="ECO:0000256" key="4">
    <source>
        <dbReference type="PROSITE-ProRule" id="PRU00473"/>
    </source>
</evidence>
<keyword evidence="3" id="KW-0998">Cell outer membrane</keyword>
<organism evidence="9 10">
    <name type="scientific">Imperialibacter roseus</name>
    <dbReference type="NCBI Taxonomy" id="1324217"/>
    <lineage>
        <taxon>Bacteria</taxon>
        <taxon>Pseudomonadati</taxon>
        <taxon>Bacteroidota</taxon>
        <taxon>Cytophagia</taxon>
        <taxon>Cytophagales</taxon>
        <taxon>Flammeovirgaceae</taxon>
        <taxon>Imperialibacter</taxon>
    </lineage>
</organism>
<evidence type="ECO:0000256" key="6">
    <source>
        <dbReference type="SAM" id="SignalP"/>
    </source>
</evidence>
<proteinExistence type="predicted"/>
<evidence type="ECO:0000256" key="3">
    <source>
        <dbReference type="ARBA" id="ARBA00023237"/>
    </source>
</evidence>
<dbReference type="InterPro" id="IPR018392">
    <property type="entry name" value="LysM"/>
</dbReference>
<sequence length="1422" mass="159417">MKKLSLAFAAFLGLTVAAFGQGAVQLNEHADELFRNGHYAEAAQFYLQALAEEPNNQLATFQLAECYRYTFKYQEAELQYEKMINLSEANYPTSRYYFALMQKLNGKYQEAMENFQVYLKWYNTNPDRMLAFKTLRLQALVEKEGCLLALNEMANPVRHAEFKVLPSPVNTQYDDYAPFIFKGDASLMMSSSRKSSTGSVFDARLGQSTADLFRFEHSGDAWTEIGNKDKFSNLNTKNGEGSGIFNRDNTKVYFTYNPPAGSSTPSQISKSELIDGKWSEPKPLNANINAKNTTSRHPSLSPGNDTLFFVSDRPGGFGQTDIWYSVDAGNDNWGPAINLGSAINTSMDEATPFYDQKEGVLFFSSNGHRGFGGFDIFMTNGNNFENSEIYNMGLPYNSNRDDWFFILGEQSGYLTSGRDGGVGGQDIYTFHIETDQEIIAEILEEDVVAGRSSVFSDDYNFDTNDIEKVEEVISHFLAARMFNTQAMLTAEQQAFYDNLSESDKEKIERIVNSRVRKMSERDLRAVRTEDEFYYQQLSTGDKYSINRMVSSYLEEDGLGLNVSLSNEEKAYYEQLSKDAKEKIDQYIALKVTEYRGKEVQDEYFQSLPAADQTQVKTLARSYLLQKKSIENLTLGVNTNVFLKKQDEQSMERAEASIVSQLKNLALESDFSLNDNDKVFYQNLPTEEQQSIDRLVTAFLAAKPSDFDKSITPADLDFYNKKPAGQKALIDKILVRRLRNLSFSDEYIFNHATAKQTLLLTSLNTKTNGNVVVGEVGNLLTGANKNAYSALSEEEKLRFARMVSGAGSYDKLASKPLLALDENASEPSQLIASQSNRPMATSSFGNAAGSSKSVSDQALAQGNSKTSSSGNTNSTKQNSLAVSTSSNLASSDGGQIIVDRRDEAGEPESGNALSKVASGRATVSMTADQRTLYESLPTSKRQAIDRIVAVSLINNDYTGHPEMFEEDKQRFAEFDSEEKRMARRMAKFMTEDQLSAAEMGAIKDDFIKYKNYNPEIRKTFNHLILTEAFNYSQGRNQMELLTKDRAVNNSLNAEEKSLVGTLINVRARSNTIFGDQIDLENKYVESGMVMASVDQYQTEEFKNIKIQGRLVDIKSGKALSNYPVVLANSAGETIKVGYTNQNGEFVFDYLDGNKAYKILSNSQTVSSIKPDNFFIKDLQVRGYKDGYIVLNYESVYFDSDATNIRDEGIVTMNKLIELYRKNPEIEIEIHAHADSQGEHDYNHRLSDLRGDAVYKYLVSHGVDETALTVYYNGEGDPVANNLTAYGRAFNRRVELEVYSTKPLQTDLAKIYVTRPGASIDAIARAFNLQADRIKAMNGLQSEVVKPYTPIRIEGKNGIKPSLSLLVELNDHAVNYKQYKVKKGESIISIAEKFNLPEELLLELNNLNGYQLNPGDIIDIYVSY</sequence>
<evidence type="ECO:0000313" key="9">
    <source>
        <dbReference type="EMBL" id="WOK08704.1"/>
    </source>
</evidence>
<dbReference type="InterPro" id="IPR006664">
    <property type="entry name" value="OMP_bac"/>
</dbReference>
<dbReference type="PROSITE" id="PS51782">
    <property type="entry name" value="LYSM"/>
    <property type="match status" value="1"/>
</dbReference>
<dbReference type="SUPFAM" id="SSF82171">
    <property type="entry name" value="DPP6 N-terminal domain-like"/>
    <property type="match status" value="1"/>
</dbReference>
<keyword evidence="10" id="KW-1185">Reference proteome</keyword>
<dbReference type="PANTHER" id="PTHR30329">
    <property type="entry name" value="STATOR ELEMENT OF FLAGELLAR MOTOR COMPLEX"/>
    <property type="match status" value="1"/>
</dbReference>
<dbReference type="InterPro" id="IPR050330">
    <property type="entry name" value="Bact_OuterMem_StrucFunc"/>
</dbReference>
<evidence type="ECO:0000256" key="5">
    <source>
        <dbReference type="SAM" id="MobiDB-lite"/>
    </source>
</evidence>
<feature type="signal peptide" evidence="6">
    <location>
        <begin position="1"/>
        <end position="20"/>
    </location>
</feature>
<dbReference type="InterPro" id="IPR006665">
    <property type="entry name" value="OmpA-like"/>
</dbReference>
<dbReference type="SUPFAM" id="SSF54106">
    <property type="entry name" value="LysM domain"/>
    <property type="match status" value="1"/>
</dbReference>
<dbReference type="SUPFAM" id="SSF48452">
    <property type="entry name" value="TPR-like"/>
    <property type="match status" value="1"/>
</dbReference>
<feature type="domain" description="OmpA-like" evidence="7">
    <location>
        <begin position="1183"/>
        <end position="1300"/>
    </location>
</feature>
<feature type="compositionally biased region" description="Polar residues" evidence="5">
    <location>
        <begin position="879"/>
        <end position="892"/>
    </location>
</feature>
<dbReference type="Gene3D" id="1.25.40.10">
    <property type="entry name" value="Tetratricopeptide repeat domain"/>
    <property type="match status" value="1"/>
</dbReference>
<protein>
    <submittedName>
        <fullName evidence="9">OmpA family protein</fullName>
    </submittedName>
</protein>
<evidence type="ECO:0000313" key="10">
    <source>
        <dbReference type="Proteomes" id="UP001302349"/>
    </source>
</evidence>
<accession>A0ABZ0IUQ4</accession>
<keyword evidence="2 4" id="KW-0472">Membrane</keyword>
<feature type="compositionally biased region" description="Low complexity" evidence="5">
    <location>
        <begin position="860"/>
        <end position="878"/>
    </location>
</feature>
<keyword evidence="6" id="KW-0732">Signal</keyword>
<evidence type="ECO:0000256" key="1">
    <source>
        <dbReference type="ARBA" id="ARBA00004442"/>
    </source>
</evidence>
<dbReference type="PANTHER" id="PTHR30329:SF21">
    <property type="entry name" value="LIPOPROTEIN YIAD-RELATED"/>
    <property type="match status" value="1"/>
</dbReference>
<feature type="compositionally biased region" description="Polar residues" evidence="5">
    <location>
        <begin position="827"/>
        <end position="859"/>
    </location>
</feature>
<dbReference type="SUPFAM" id="SSF103088">
    <property type="entry name" value="OmpA-like"/>
    <property type="match status" value="1"/>
</dbReference>
<dbReference type="InterPro" id="IPR011990">
    <property type="entry name" value="TPR-like_helical_dom_sf"/>
</dbReference>
<feature type="domain" description="LysM" evidence="8">
    <location>
        <begin position="1375"/>
        <end position="1418"/>
    </location>
</feature>
<dbReference type="RefSeq" id="WP_317491338.1">
    <property type="nucleotide sequence ID" value="NZ_CP136051.1"/>
</dbReference>
<dbReference type="Proteomes" id="UP001302349">
    <property type="component" value="Chromosome"/>
</dbReference>
<dbReference type="InterPro" id="IPR036737">
    <property type="entry name" value="OmpA-like_sf"/>
</dbReference>
<dbReference type="PROSITE" id="PS51123">
    <property type="entry name" value="OMPA_2"/>
    <property type="match status" value="1"/>
</dbReference>
<dbReference type="PRINTS" id="PR01021">
    <property type="entry name" value="OMPADOMAIN"/>
</dbReference>
<evidence type="ECO:0000259" key="7">
    <source>
        <dbReference type="PROSITE" id="PS51123"/>
    </source>
</evidence>
<dbReference type="Pfam" id="PF01476">
    <property type="entry name" value="LysM"/>
    <property type="match status" value="2"/>
</dbReference>
<evidence type="ECO:0000256" key="2">
    <source>
        <dbReference type="ARBA" id="ARBA00023136"/>
    </source>
</evidence>
<dbReference type="InterPro" id="IPR036779">
    <property type="entry name" value="LysM_dom_sf"/>
</dbReference>
<reference evidence="9 10" key="1">
    <citation type="journal article" date="2023" name="Microbiol. Resour. Announc.">
        <title>Complete Genome Sequence of Imperialibacter roseus strain P4T.</title>
        <authorList>
            <person name="Tizabi D.R."/>
            <person name="Bachvaroff T."/>
            <person name="Hill R.T."/>
        </authorList>
    </citation>
    <scope>NUCLEOTIDE SEQUENCE [LARGE SCALE GENOMIC DNA]</scope>
    <source>
        <strain evidence="9 10">P4T</strain>
    </source>
</reference>
<feature type="chain" id="PRO_5046960010" evidence="6">
    <location>
        <begin position="21"/>
        <end position="1422"/>
    </location>
</feature>
<name>A0ABZ0IUQ4_9BACT</name>
<dbReference type="Gene3D" id="3.10.350.10">
    <property type="entry name" value="LysM domain"/>
    <property type="match status" value="1"/>
</dbReference>